<evidence type="ECO:0000256" key="1">
    <source>
        <dbReference type="SAM" id="Phobius"/>
    </source>
</evidence>
<protein>
    <submittedName>
        <fullName evidence="2">Uncharacterized protein</fullName>
    </submittedName>
</protein>
<dbReference type="PANTHER" id="PTHR38640">
    <property type="entry name" value="GEO09659P1"/>
    <property type="match status" value="1"/>
</dbReference>
<sequence>MSANKWSWKMESLNCRRYLNRVSYSILPVTGAISHTAFAVHILDRSLLGGCFPKWHLAVANGLLFNAHLGVGLYIYSRPCLQKASISHRVLFSLYGSAMFNFGSVLLFGTGKQVLLEDRLIGSIYAILASLCFLCVGKYFFDFLDRQVDSRVDVDDIDNVTEAVVEELSTA</sequence>
<dbReference type="RefSeq" id="XP_003729526.1">
    <property type="nucleotide sequence ID" value="XM_003729478.3"/>
</dbReference>
<keyword evidence="1" id="KW-0472">Membrane</keyword>
<feature type="transmembrane region" description="Helical" evidence="1">
    <location>
        <begin position="21"/>
        <end position="43"/>
    </location>
</feature>
<reference evidence="2" key="2">
    <citation type="submission" date="2021-01" db="UniProtKB">
        <authorList>
            <consortium name="EnsemblMetazoa"/>
        </authorList>
    </citation>
    <scope>IDENTIFICATION</scope>
</reference>
<reference evidence="3" key="1">
    <citation type="submission" date="2015-02" db="EMBL/GenBank/DDBJ databases">
        <title>Genome sequencing for Strongylocentrotus purpuratus.</title>
        <authorList>
            <person name="Murali S."/>
            <person name="Liu Y."/>
            <person name="Vee V."/>
            <person name="English A."/>
            <person name="Wang M."/>
            <person name="Skinner E."/>
            <person name="Han Y."/>
            <person name="Muzny D.M."/>
            <person name="Worley K.C."/>
            <person name="Gibbs R.A."/>
        </authorList>
    </citation>
    <scope>NUCLEOTIDE SEQUENCE</scope>
</reference>
<evidence type="ECO:0000313" key="2">
    <source>
        <dbReference type="EnsemblMetazoa" id="XP_003729526"/>
    </source>
</evidence>
<keyword evidence="3" id="KW-1185">Reference proteome</keyword>
<keyword evidence="1" id="KW-1133">Transmembrane helix</keyword>
<dbReference type="OMA" id="CYFWTRE"/>
<feature type="transmembrane region" description="Helical" evidence="1">
    <location>
        <begin position="55"/>
        <end position="77"/>
    </location>
</feature>
<keyword evidence="1" id="KW-0812">Transmembrane</keyword>
<feature type="transmembrane region" description="Helical" evidence="1">
    <location>
        <begin position="89"/>
        <end position="108"/>
    </location>
</feature>
<name>A0A7M7GII3_STRPU</name>
<dbReference type="InParanoid" id="A0A7M7GII3"/>
<organism evidence="2 3">
    <name type="scientific">Strongylocentrotus purpuratus</name>
    <name type="common">Purple sea urchin</name>
    <dbReference type="NCBI Taxonomy" id="7668"/>
    <lineage>
        <taxon>Eukaryota</taxon>
        <taxon>Metazoa</taxon>
        <taxon>Echinodermata</taxon>
        <taxon>Eleutherozoa</taxon>
        <taxon>Echinozoa</taxon>
        <taxon>Echinoidea</taxon>
        <taxon>Euechinoidea</taxon>
        <taxon>Echinacea</taxon>
        <taxon>Camarodonta</taxon>
        <taxon>Echinidea</taxon>
        <taxon>Strongylocentrotidae</taxon>
        <taxon>Strongylocentrotus</taxon>
    </lineage>
</organism>
<proteinExistence type="predicted"/>
<dbReference type="GeneID" id="100890508"/>
<dbReference type="EnsemblMetazoa" id="XM_003729478">
    <property type="protein sequence ID" value="XP_003729526"/>
    <property type="gene ID" value="LOC100890508"/>
</dbReference>
<dbReference type="PANTHER" id="PTHR38640:SF1">
    <property type="entry name" value="GEO09659P1"/>
    <property type="match status" value="1"/>
</dbReference>
<dbReference type="Proteomes" id="UP000007110">
    <property type="component" value="Unassembled WGS sequence"/>
</dbReference>
<accession>A0A7M7GII3</accession>
<dbReference type="AlphaFoldDB" id="A0A7M7GII3"/>
<feature type="transmembrane region" description="Helical" evidence="1">
    <location>
        <begin position="120"/>
        <end position="141"/>
    </location>
</feature>
<dbReference type="OrthoDB" id="5915502at2759"/>
<evidence type="ECO:0000313" key="3">
    <source>
        <dbReference type="Proteomes" id="UP000007110"/>
    </source>
</evidence>
<dbReference type="KEGG" id="spu:100890508"/>